<dbReference type="InterPro" id="IPR027417">
    <property type="entry name" value="P-loop_NTPase"/>
</dbReference>
<dbReference type="InterPro" id="IPR009022">
    <property type="entry name" value="EFG_III"/>
</dbReference>
<dbReference type="InterPro" id="IPR014721">
    <property type="entry name" value="Ribsml_uS5_D2-typ_fold_subgr"/>
</dbReference>
<dbReference type="Gene3D" id="3.30.70.870">
    <property type="entry name" value="Elongation Factor G (Translational Gtpase), domain 3"/>
    <property type="match status" value="1"/>
</dbReference>
<sequence length="693" mass="73985">MQSYPPSRIRNVALAGHHGVGKTTLVEALLHAARVLAKPGRVEDGTTVCDFEPEEVEHRFSVQLATAPVPVGEVLLNLVDTPGTADFSGELRAALGVCDLVAVVVSAVDGVEAQAEAAWELAAELGLPRLVVVNKLDRDQASFDRVLAALRERFGAGLAPLELPVGEAEGFRGVVDLLADQAVLYQDGRPVTGPVPEEVADLEHQVREQLVEGIVVGDDGLMERYLEGEVPTAAELEAALAGGVHQALVFPVVCCSATTGVGVDRLASLLAELAPSPDQRAPYRVQAGDTVQEVACDPTADPLAFVFKTFSDPYVGHVSLLRVVSGTIRPDMTLTNPRTHAEVRLHGLQRLRGKQAEPIPEAQAGDLFAVTKLTEVTTGDTLAPKGTPVRVLPLLAPEPAVHAMAVVPQSRADEDKLMTALHRLQEEDPSLVVERSDESRQTVLRGAGETHLALACERLKRKFGVTVSLEPVAVPYRETITQEAQAEGKYKKQTGGHGQFGVCVLRLRPLPRGEGFRFVDEVVGGAIPKQYIPAVEKGVQEAFASGGPHGFPVVDVEVTCLDGKYHPVDSSEMSFKMAGALAVREALAKAGAIVLEPVERVTVEVPSALQGDVLGDLNGRRGRVLGTEALPGDRQRIEALVPSAELQRYAPELRSLTGGRGRFRAVFDHYEPLPGPLQDKVHGVPDRVPAGRA</sequence>
<dbReference type="SUPFAM" id="SSF54980">
    <property type="entry name" value="EF-G C-terminal domain-like"/>
    <property type="match status" value="2"/>
</dbReference>
<protein>
    <submittedName>
        <fullName evidence="4">Elongation factor G</fullName>
    </submittedName>
</protein>
<evidence type="ECO:0000313" key="5">
    <source>
        <dbReference type="Proteomes" id="UP001589788"/>
    </source>
</evidence>
<dbReference type="NCBIfam" id="TIGR00231">
    <property type="entry name" value="small_GTP"/>
    <property type="match status" value="1"/>
</dbReference>
<keyword evidence="4" id="KW-0648">Protein biosynthesis</keyword>
<dbReference type="InterPro" id="IPR005517">
    <property type="entry name" value="Transl_elong_EFG/EF2_IV"/>
</dbReference>
<organism evidence="4 5">
    <name type="scientific">Aciditerrimonas ferrireducens</name>
    <dbReference type="NCBI Taxonomy" id="667306"/>
    <lineage>
        <taxon>Bacteria</taxon>
        <taxon>Bacillati</taxon>
        <taxon>Actinomycetota</taxon>
        <taxon>Acidimicrobiia</taxon>
        <taxon>Acidimicrobiales</taxon>
        <taxon>Acidimicrobiaceae</taxon>
        <taxon>Aciditerrimonas</taxon>
    </lineage>
</organism>
<dbReference type="Pfam" id="PF14492">
    <property type="entry name" value="EFG_III"/>
    <property type="match status" value="1"/>
</dbReference>
<dbReference type="SUPFAM" id="SSF54211">
    <property type="entry name" value="Ribosomal protein S5 domain 2-like"/>
    <property type="match status" value="1"/>
</dbReference>
<proteinExistence type="predicted"/>
<dbReference type="InterPro" id="IPR041095">
    <property type="entry name" value="EFG_II"/>
</dbReference>
<evidence type="ECO:0000259" key="3">
    <source>
        <dbReference type="PROSITE" id="PS51722"/>
    </source>
</evidence>
<dbReference type="CDD" id="cd03713">
    <property type="entry name" value="EFG_mtEFG_C"/>
    <property type="match status" value="1"/>
</dbReference>
<keyword evidence="4" id="KW-0251">Elongation factor</keyword>
<feature type="domain" description="Tr-type G" evidence="3">
    <location>
        <begin position="7"/>
        <end position="278"/>
    </location>
</feature>
<dbReference type="CDD" id="cd01434">
    <property type="entry name" value="EFG_mtEFG1_IV"/>
    <property type="match status" value="1"/>
</dbReference>
<dbReference type="InterPro" id="IPR009000">
    <property type="entry name" value="Transl_B-barrel_sf"/>
</dbReference>
<evidence type="ECO:0000313" key="4">
    <source>
        <dbReference type="EMBL" id="MFC0082456.1"/>
    </source>
</evidence>
<dbReference type="GO" id="GO:0003746">
    <property type="term" value="F:translation elongation factor activity"/>
    <property type="evidence" value="ECO:0007669"/>
    <property type="project" value="UniProtKB-KW"/>
</dbReference>
<dbReference type="SMART" id="SM00889">
    <property type="entry name" value="EFG_IV"/>
    <property type="match status" value="1"/>
</dbReference>
<comment type="caution">
    <text evidence="4">The sequence shown here is derived from an EMBL/GenBank/DDBJ whole genome shotgun (WGS) entry which is preliminary data.</text>
</comment>
<dbReference type="PROSITE" id="PS51722">
    <property type="entry name" value="G_TR_2"/>
    <property type="match status" value="1"/>
</dbReference>
<dbReference type="RefSeq" id="WP_248107382.1">
    <property type="nucleotide sequence ID" value="NZ_JAKHEX010000009.1"/>
</dbReference>
<dbReference type="NCBIfam" id="NF009891">
    <property type="entry name" value="PRK13351.1-1"/>
    <property type="match status" value="1"/>
</dbReference>
<dbReference type="SUPFAM" id="SSF52540">
    <property type="entry name" value="P-loop containing nucleoside triphosphate hydrolases"/>
    <property type="match status" value="1"/>
</dbReference>
<accession>A0ABV6C434</accession>
<keyword evidence="5" id="KW-1185">Reference proteome</keyword>
<evidence type="ECO:0000256" key="2">
    <source>
        <dbReference type="ARBA" id="ARBA00023134"/>
    </source>
</evidence>
<dbReference type="SUPFAM" id="SSF50447">
    <property type="entry name" value="Translation proteins"/>
    <property type="match status" value="1"/>
</dbReference>
<dbReference type="InterPro" id="IPR035647">
    <property type="entry name" value="EFG_III/V"/>
</dbReference>
<dbReference type="PANTHER" id="PTHR43261:SF6">
    <property type="entry name" value="ELONGATION FACTOR G-LIKE PROTEIN"/>
    <property type="match status" value="1"/>
</dbReference>
<reference evidence="4 5" key="1">
    <citation type="submission" date="2024-09" db="EMBL/GenBank/DDBJ databases">
        <authorList>
            <person name="Sun Q."/>
            <person name="Mori K."/>
        </authorList>
    </citation>
    <scope>NUCLEOTIDE SEQUENCE [LARGE SCALE GENOMIC DNA]</scope>
    <source>
        <strain evidence="4 5">JCM 15389</strain>
    </source>
</reference>
<name>A0ABV6C434_9ACTN</name>
<keyword evidence="2" id="KW-0342">GTP-binding</keyword>
<dbReference type="Pfam" id="PF22042">
    <property type="entry name" value="EF-G_D2"/>
    <property type="match status" value="1"/>
</dbReference>
<dbReference type="InterPro" id="IPR035649">
    <property type="entry name" value="EFG_V"/>
</dbReference>
<dbReference type="NCBIfam" id="NF009381">
    <property type="entry name" value="PRK12740.1-5"/>
    <property type="match status" value="1"/>
</dbReference>
<dbReference type="SMART" id="SM00838">
    <property type="entry name" value="EFG_C"/>
    <property type="match status" value="1"/>
</dbReference>
<dbReference type="Pfam" id="PF00679">
    <property type="entry name" value="EFG_C"/>
    <property type="match status" value="1"/>
</dbReference>
<dbReference type="CDD" id="cd16262">
    <property type="entry name" value="EFG_III"/>
    <property type="match status" value="1"/>
</dbReference>
<dbReference type="NCBIfam" id="NF009379">
    <property type="entry name" value="PRK12740.1-3"/>
    <property type="match status" value="1"/>
</dbReference>
<dbReference type="Gene3D" id="3.30.230.10">
    <property type="match status" value="1"/>
</dbReference>
<dbReference type="EMBL" id="JBHLYQ010000104">
    <property type="protein sequence ID" value="MFC0082456.1"/>
    <property type="molecule type" value="Genomic_DNA"/>
</dbReference>
<gene>
    <name evidence="4" type="primary">fusA</name>
    <name evidence="4" type="ORF">ACFFRE_09960</name>
</gene>
<dbReference type="InterPro" id="IPR020568">
    <property type="entry name" value="Ribosomal_Su5_D2-typ_SF"/>
</dbReference>
<dbReference type="InterPro" id="IPR005225">
    <property type="entry name" value="Small_GTP-bd"/>
</dbReference>
<dbReference type="PANTHER" id="PTHR43261">
    <property type="entry name" value="TRANSLATION ELONGATION FACTOR G-RELATED"/>
    <property type="match status" value="1"/>
</dbReference>
<dbReference type="Pfam" id="PF00009">
    <property type="entry name" value="GTP_EFTU"/>
    <property type="match status" value="1"/>
</dbReference>
<keyword evidence="1" id="KW-0547">Nucleotide-binding</keyword>
<dbReference type="Gene3D" id="2.40.30.10">
    <property type="entry name" value="Translation factors"/>
    <property type="match status" value="1"/>
</dbReference>
<dbReference type="InterPro" id="IPR047872">
    <property type="entry name" value="EFG_IV"/>
</dbReference>
<dbReference type="Gene3D" id="3.40.50.300">
    <property type="entry name" value="P-loop containing nucleotide triphosphate hydrolases"/>
    <property type="match status" value="1"/>
</dbReference>
<dbReference type="Pfam" id="PF03764">
    <property type="entry name" value="EFG_IV"/>
    <property type="match status" value="1"/>
</dbReference>
<evidence type="ECO:0000256" key="1">
    <source>
        <dbReference type="ARBA" id="ARBA00022741"/>
    </source>
</evidence>
<dbReference type="InterPro" id="IPR053905">
    <property type="entry name" value="EF-G-like_DII"/>
</dbReference>
<dbReference type="Proteomes" id="UP001589788">
    <property type="component" value="Unassembled WGS sequence"/>
</dbReference>
<dbReference type="InterPro" id="IPR000640">
    <property type="entry name" value="EFG_V-like"/>
</dbReference>
<dbReference type="Gene3D" id="3.30.70.240">
    <property type="match status" value="1"/>
</dbReference>
<dbReference type="InterPro" id="IPR000795">
    <property type="entry name" value="T_Tr_GTP-bd_dom"/>
</dbReference>